<accession>K0S692</accession>
<name>K0S692_THAOC</name>
<sequence length="74" mass="7959">DRDRDGAEEGARGGEEGGWDRRQEGAHFGHVREERDTAAARDDERHQAGDGDRLYDPQGGRPCGGGLVGVTKAN</sequence>
<feature type="non-terminal residue" evidence="2">
    <location>
        <position position="1"/>
    </location>
</feature>
<organism evidence="2 3">
    <name type="scientific">Thalassiosira oceanica</name>
    <name type="common">Marine diatom</name>
    <dbReference type="NCBI Taxonomy" id="159749"/>
    <lineage>
        <taxon>Eukaryota</taxon>
        <taxon>Sar</taxon>
        <taxon>Stramenopiles</taxon>
        <taxon>Ochrophyta</taxon>
        <taxon>Bacillariophyta</taxon>
        <taxon>Coscinodiscophyceae</taxon>
        <taxon>Thalassiosirophycidae</taxon>
        <taxon>Thalassiosirales</taxon>
        <taxon>Thalassiosiraceae</taxon>
        <taxon>Thalassiosira</taxon>
    </lineage>
</organism>
<protein>
    <submittedName>
        <fullName evidence="2">Uncharacterized protein</fullName>
    </submittedName>
</protein>
<proteinExistence type="predicted"/>
<keyword evidence="3" id="KW-1185">Reference proteome</keyword>
<dbReference type="AlphaFoldDB" id="K0S692"/>
<dbReference type="EMBL" id="AGNL01035872">
    <property type="protein sequence ID" value="EJK54397.1"/>
    <property type="molecule type" value="Genomic_DNA"/>
</dbReference>
<reference evidence="2 3" key="1">
    <citation type="journal article" date="2012" name="Genome Biol.">
        <title>Genome and low-iron response of an oceanic diatom adapted to chronic iron limitation.</title>
        <authorList>
            <person name="Lommer M."/>
            <person name="Specht M."/>
            <person name="Roy A.S."/>
            <person name="Kraemer L."/>
            <person name="Andreson R."/>
            <person name="Gutowska M.A."/>
            <person name="Wolf J."/>
            <person name="Bergner S.V."/>
            <person name="Schilhabel M.B."/>
            <person name="Klostermeier U.C."/>
            <person name="Beiko R.G."/>
            <person name="Rosenstiel P."/>
            <person name="Hippler M."/>
            <person name="Laroche J."/>
        </authorList>
    </citation>
    <scope>NUCLEOTIDE SEQUENCE [LARGE SCALE GENOMIC DNA]</scope>
    <source>
        <strain evidence="2 3">CCMP1005</strain>
    </source>
</reference>
<feature type="region of interest" description="Disordered" evidence="1">
    <location>
        <begin position="1"/>
        <end position="74"/>
    </location>
</feature>
<evidence type="ECO:0000256" key="1">
    <source>
        <dbReference type="SAM" id="MobiDB-lite"/>
    </source>
</evidence>
<evidence type="ECO:0000313" key="2">
    <source>
        <dbReference type="EMBL" id="EJK54397.1"/>
    </source>
</evidence>
<gene>
    <name evidence="2" type="ORF">THAOC_25979</name>
</gene>
<comment type="caution">
    <text evidence="2">The sequence shown here is derived from an EMBL/GenBank/DDBJ whole genome shotgun (WGS) entry which is preliminary data.</text>
</comment>
<feature type="compositionally biased region" description="Basic and acidic residues" evidence="1">
    <location>
        <begin position="1"/>
        <end position="55"/>
    </location>
</feature>
<evidence type="ECO:0000313" key="3">
    <source>
        <dbReference type="Proteomes" id="UP000266841"/>
    </source>
</evidence>
<dbReference type="Proteomes" id="UP000266841">
    <property type="component" value="Unassembled WGS sequence"/>
</dbReference>